<evidence type="ECO:0000256" key="2">
    <source>
        <dbReference type="ARBA" id="ARBA00023015"/>
    </source>
</evidence>
<accession>A0A0N9UZU1</accession>
<evidence type="ECO:0000259" key="5">
    <source>
        <dbReference type="PROSITE" id="PS50931"/>
    </source>
</evidence>
<dbReference type="PATRIC" id="fig|33050.5.peg.2913"/>
<dbReference type="Pfam" id="PF03466">
    <property type="entry name" value="LysR_substrate"/>
    <property type="match status" value="1"/>
</dbReference>
<dbReference type="PANTHER" id="PTHR30126:SF2">
    <property type="entry name" value="HTH-TYPE TRANSCRIPTIONAL REGULATOR YJIE"/>
    <property type="match status" value="1"/>
</dbReference>
<organism evidence="6 7">
    <name type="scientific">Sphingopyxis macrogoltabida</name>
    <name type="common">Sphingomonas macrogoltabidus</name>
    <dbReference type="NCBI Taxonomy" id="33050"/>
    <lineage>
        <taxon>Bacteria</taxon>
        <taxon>Pseudomonadati</taxon>
        <taxon>Pseudomonadota</taxon>
        <taxon>Alphaproteobacteria</taxon>
        <taxon>Sphingomonadales</taxon>
        <taxon>Sphingomonadaceae</taxon>
        <taxon>Sphingopyxis</taxon>
    </lineage>
</organism>
<dbReference type="OrthoDB" id="9786526at2"/>
<comment type="similarity">
    <text evidence="1">Belongs to the LysR transcriptional regulatory family.</text>
</comment>
<dbReference type="GO" id="GO:0003700">
    <property type="term" value="F:DNA-binding transcription factor activity"/>
    <property type="evidence" value="ECO:0007669"/>
    <property type="project" value="InterPro"/>
</dbReference>
<dbReference type="SUPFAM" id="SSF46785">
    <property type="entry name" value="Winged helix' DNA-binding domain"/>
    <property type="match status" value="1"/>
</dbReference>
<keyword evidence="3" id="KW-0238">DNA-binding</keyword>
<dbReference type="Proteomes" id="UP000058074">
    <property type="component" value="Chromosome"/>
</dbReference>
<dbReference type="GO" id="GO:0000976">
    <property type="term" value="F:transcription cis-regulatory region binding"/>
    <property type="evidence" value="ECO:0007669"/>
    <property type="project" value="TreeGrafter"/>
</dbReference>
<name>A0A0N9UZU1_SPHMC</name>
<dbReference type="Gene3D" id="1.10.10.10">
    <property type="entry name" value="Winged helix-like DNA-binding domain superfamily/Winged helix DNA-binding domain"/>
    <property type="match status" value="1"/>
</dbReference>
<evidence type="ECO:0000256" key="1">
    <source>
        <dbReference type="ARBA" id="ARBA00009437"/>
    </source>
</evidence>
<dbReference type="RefSeq" id="WP_054588661.1">
    <property type="nucleotide sequence ID" value="NZ_CP012700.1"/>
</dbReference>
<reference evidence="6 7" key="1">
    <citation type="journal article" date="2015" name="Genome Announc.">
        <title>Complete Genome Sequence of Polypropylene Glycol- and Polyethylene Glycol-Degrading Sphingopyxis macrogoltabida Strain EY-1.</title>
        <authorList>
            <person name="Ohtsubo Y."/>
            <person name="Nagata Y."/>
            <person name="Numata M."/>
            <person name="Tsuchikane K."/>
            <person name="Hosoyama A."/>
            <person name="Yamazoe A."/>
            <person name="Tsuda M."/>
            <person name="Fujita N."/>
            <person name="Kawai F."/>
        </authorList>
    </citation>
    <scope>NUCLEOTIDE SEQUENCE [LARGE SCALE GENOMIC DNA]</scope>
    <source>
        <strain evidence="6 7">EY-1</strain>
    </source>
</reference>
<dbReference type="PRINTS" id="PR00039">
    <property type="entry name" value="HTHLYSR"/>
</dbReference>
<feature type="domain" description="HTH lysR-type" evidence="5">
    <location>
        <begin position="1"/>
        <end position="58"/>
    </location>
</feature>
<dbReference type="InterPro" id="IPR005119">
    <property type="entry name" value="LysR_subst-bd"/>
</dbReference>
<dbReference type="KEGG" id="smag:AN936_14080"/>
<gene>
    <name evidence="6" type="ORF">AN936_14080</name>
</gene>
<dbReference type="PANTHER" id="PTHR30126">
    <property type="entry name" value="HTH-TYPE TRANSCRIPTIONAL REGULATOR"/>
    <property type="match status" value="1"/>
</dbReference>
<dbReference type="Gene3D" id="3.40.190.10">
    <property type="entry name" value="Periplasmic binding protein-like II"/>
    <property type="match status" value="2"/>
</dbReference>
<sequence length="305" mass="33496">MDIMWLEDFIKLADEGNFSRAAEARNLTQPAFSRRIRALEDWVGATLVDRDTHRIALTEAGQAFRILAEEILRRLTLGRDHVREIGGTLSNEIRFASTHALSTTFFPSWLRSLSDGQEAGTITLIADNMVACERFMLEGKADFLLCHHHTAAAHRLDPAGFASLLLGQDVLLPVAAPYEDGSPAHRLPGSGDQPLPYLEFEDKSGMGRILQAAQVISAGSAALRTVFRSHMATALLSMARDGRGLCWAPLSLAGEDLESGRLVAAGDASWHVPIEIRIYKPIARRSPSVEAFWTSLKNRIRSEAA</sequence>
<dbReference type="PROSITE" id="PS50931">
    <property type="entry name" value="HTH_LYSR"/>
    <property type="match status" value="1"/>
</dbReference>
<evidence type="ECO:0000313" key="7">
    <source>
        <dbReference type="Proteomes" id="UP000058074"/>
    </source>
</evidence>
<evidence type="ECO:0000256" key="4">
    <source>
        <dbReference type="ARBA" id="ARBA00023163"/>
    </source>
</evidence>
<keyword evidence="4" id="KW-0804">Transcription</keyword>
<protein>
    <submittedName>
        <fullName evidence="6">LysR family transcriptional regulator</fullName>
    </submittedName>
</protein>
<dbReference type="EMBL" id="CP012700">
    <property type="protein sequence ID" value="ALH81450.1"/>
    <property type="molecule type" value="Genomic_DNA"/>
</dbReference>
<keyword evidence="2" id="KW-0805">Transcription regulation</keyword>
<dbReference type="AlphaFoldDB" id="A0A0N9UZU1"/>
<dbReference type="InterPro" id="IPR036390">
    <property type="entry name" value="WH_DNA-bd_sf"/>
</dbReference>
<evidence type="ECO:0000313" key="6">
    <source>
        <dbReference type="EMBL" id="ALH81450.1"/>
    </source>
</evidence>
<dbReference type="Pfam" id="PF00126">
    <property type="entry name" value="HTH_1"/>
    <property type="match status" value="1"/>
</dbReference>
<proteinExistence type="inferred from homology"/>
<dbReference type="InterPro" id="IPR036388">
    <property type="entry name" value="WH-like_DNA-bd_sf"/>
</dbReference>
<dbReference type="SUPFAM" id="SSF53850">
    <property type="entry name" value="Periplasmic binding protein-like II"/>
    <property type="match status" value="1"/>
</dbReference>
<dbReference type="InterPro" id="IPR000847">
    <property type="entry name" value="LysR_HTH_N"/>
</dbReference>
<evidence type="ECO:0000256" key="3">
    <source>
        <dbReference type="ARBA" id="ARBA00023125"/>
    </source>
</evidence>